<name>A0A0U3UBG7_9HEMI</name>
<accession>A0A0U3UBG7</accession>
<dbReference type="AlphaFoldDB" id="A0A0U3UBG7"/>
<evidence type="ECO:0000256" key="1">
    <source>
        <dbReference type="SAM" id="Phobius"/>
    </source>
</evidence>
<dbReference type="EMBL" id="KU133773">
    <property type="protein sequence ID" value="ALV87598.1"/>
    <property type="molecule type" value="mRNA"/>
</dbReference>
<sequence length="185" mass="21154">MSRSDQPAAVIMISSIVFIICIGLSRGTNYFVDNEFDAELQSSIDEYVAEDDRDVYDLSRFKRASENGQENGHDDEHIKCKQSSKKSCCGRRNLFKHFGDHNKTLGKACYEEVMQAIKTELLPYDSSSQSLFSCDKYKMTKKVQYCVFECTGKKRGLINSDGSLNIVEFNGYLSNELFTEPWQKE</sequence>
<proteinExistence type="evidence at transcript level"/>
<keyword evidence="1" id="KW-1133">Transmembrane helix</keyword>
<evidence type="ECO:0000313" key="2">
    <source>
        <dbReference type="EMBL" id="ALV87598.1"/>
    </source>
</evidence>
<organism evidence="2">
    <name type="scientific">Drosicha corpulenta</name>
    <dbReference type="NCBI Taxonomy" id="535978"/>
    <lineage>
        <taxon>Eukaryota</taxon>
        <taxon>Metazoa</taxon>
        <taxon>Ecdysozoa</taxon>
        <taxon>Arthropoda</taxon>
        <taxon>Hexapoda</taxon>
        <taxon>Insecta</taxon>
        <taxon>Pterygota</taxon>
        <taxon>Neoptera</taxon>
        <taxon>Paraneoptera</taxon>
        <taxon>Hemiptera</taxon>
        <taxon>Sternorrhyncha</taxon>
        <taxon>Coccoidea</taxon>
        <taxon>Monophlebidae</taxon>
        <taxon>Drosicha</taxon>
    </lineage>
</organism>
<keyword evidence="1" id="KW-0812">Transmembrane</keyword>
<feature type="transmembrane region" description="Helical" evidence="1">
    <location>
        <begin position="6"/>
        <end position="24"/>
    </location>
</feature>
<feature type="non-terminal residue" evidence="2">
    <location>
        <position position="185"/>
    </location>
</feature>
<reference evidence="2" key="1">
    <citation type="submission" date="2015-11" db="EMBL/GenBank/DDBJ databases">
        <title>Identification of candidate chemosensory genes in the antennal transcriptome of Drosicha corpulenta (Kuwana).</title>
        <authorList>
            <person name="Zhang Y."/>
            <person name="Gao Q."/>
            <person name="Xie Y."/>
        </authorList>
    </citation>
    <scope>NUCLEOTIDE SEQUENCE</scope>
</reference>
<keyword evidence="1" id="KW-0472">Membrane</keyword>
<protein>
    <submittedName>
        <fullName evidence="2">Odorant binding protein 2</fullName>
    </submittedName>
</protein>